<evidence type="ECO:0000256" key="6">
    <source>
        <dbReference type="SAM" id="Phobius"/>
    </source>
</evidence>
<gene>
    <name evidence="7" type="ORF">JW984_02995</name>
</gene>
<organism evidence="7 8">
    <name type="scientific">Candidatus Zymogenus saltonus</name>
    <dbReference type="NCBI Taxonomy" id="2844893"/>
    <lineage>
        <taxon>Bacteria</taxon>
        <taxon>Deltaproteobacteria</taxon>
        <taxon>Candidatus Zymogenia</taxon>
        <taxon>Candidatus Zymogeniales</taxon>
        <taxon>Candidatus Zymogenaceae</taxon>
        <taxon>Candidatus Zymogenus</taxon>
    </lineage>
</organism>
<reference evidence="7" key="2">
    <citation type="submission" date="2021-01" db="EMBL/GenBank/DDBJ databases">
        <authorList>
            <person name="Hahn C.R."/>
            <person name="Youssef N.H."/>
            <person name="Elshahed M."/>
        </authorList>
    </citation>
    <scope>NUCLEOTIDE SEQUENCE</scope>
    <source>
        <strain evidence="7">Zod_Metabat.24</strain>
    </source>
</reference>
<dbReference type="PANTHER" id="PTHR11101:SF80">
    <property type="entry name" value="PHOSPHATE TRANSPORTER"/>
    <property type="match status" value="1"/>
</dbReference>
<evidence type="ECO:0000256" key="5">
    <source>
        <dbReference type="ARBA" id="ARBA00023136"/>
    </source>
</evidence>
<accession>A0A9D8KDB3</accession>
<feature type="transmembrane region" description="Helical" evidence="6">
    <location>
        <begin position="219"/>
        <end position="241"/>
    </location>
</feature>
<keyword evidence="3 6" id="KW-0812">Transmembrane</keyword>
<comment type="caution">
    <text evidence="7">The sequence shown here is derived from an EMBL/GenBank/DDBJ whole genome shotgun (WGS) entry which is preliminary data.</text>
</comment>
<feature type="transmembrane region" description="Helical" evidence="6">
    <location>
        <begin position="125"/>
        <end position="144"/>
    </location>
</feature>
<evidence type="ECO:0000256" key="3">
    <source>
        <dbReference type="ARBA" id="ARBA00022692"/>
    </source>
</evidence>
<evidence type="ECO:0000256" key="4">
    <source>
        <dbReference type="ARBA" id="ARBA00022989"/>
    </source>
</evidence>
<feature type="transmembrane region" description="Helical" evidence="6">
    <location>
        <begin position="308"/>
        <end position="329"/>
    </location>
</feature>
<feature type="transmembrane region" description="Helical" evidence="6">
    <location>
        <begin position="253"/>
        <end position="275"/>
    </location>
</feature>
<proteinExistence type="predicted"/>
<dbReference type="EMBL" id="JAFGIX010000014">
    <property type="protein sequence ID" value="MBN1572145.1"/>
    <property type="molecule type" value="Genomic_DNA"/>
</dbReference>
<dbReference type="GO" id="GO:0016020">
    <property type="term" value="C:membrane"/>
    <property type="evidence" value="ECO:0007669"/>
    <property type="project" value="UniProtKB-SubCell"/>
</dbReference>
<evidence type="ECO:0000313" key="7">
    <source>
        <dbReference type="EMBL" id="MBN1572145.1"/>
    </source>
</evidence>
<reference evidence="7" key="1">
    <citation type="journal article" date="2021" name="Environ. Microbiol.">
        <title>Genomic characterization of three novel Desulfobacterota classes expand the metabolic and phylogenetic diversity of the phylum.</title>
        <authorList>
            <person name="Murphy C.L."/>
            <person name="Biggerstaff J."/>
            <person name="Eichhorn A."/>
            <person name="Ewing E."/>
            <person name="Shahan R."/>
            <person name="Soriano D."/>
            <person name="Stewart S."/>
            <person name="VanMol K."/>
            <person name="Walker R."/>
            <person name="Walters P."/>
            <person name="Elshahed M.S."/>
            <person name="Youssef N.H."/>
        </authorList>
    </citation>
    <scope>NUCLEOTIDE SEQUENCE</scope>
    <source>
        <strain evidence="7">Zod_Metabat.24</strain>
    </source>
</reference>
<dbReference type="GO" id="GO:0005315">
    <property type="term" value="F:phosphate transmembrane transporter activity"/>
    <property type="evidence" value="ECO:0007669"/>
    <property type="project" value="InterPro"/>
</dbReference>
<dbReference type="AlphaFoldDB" id="A0A9D8KDB3"/>
<dbReference type="GO" id="GO:0035435">
    <property type="term" value="P:phosphate ion transmembrane transport"/>
    <property type="evidence" value="ECO:0007669"/>
    <property type="project" value="TreeGrafter"/>
</dbReference>
<keyword evidence="5 6" id="KW-0472">Membrane</keyword>
<name>A0A9D8KDB3_9DELT</name>
<dbReference type="InterPro" id="IPR001204">
    <property type="entry name" value="Phos_transporter"/>
</dbReference>
<feature type="transmembrane region" description="Helical" evidence="6">
    <location>
        <begin position="34"/>
        <end position="54"/>
    </location>
</feature>
<sequence length="336" mass="35851">MIILALAFEFTCGFNDSGGIVATMVFTGALEPRWALILAAFFEFTGAIFLGTAVAETFTQGIIKAVELDINVVWAALLSALGWNVLAGYRGVPSSSTHAIIGGLMGAVLISIGYEAVIWWKIIEVLLVLIFSPILGIVFGFLLTKMTHKLFGSFSPKTVRRNFLRYQIASSAALSLSHGTNDAQKTMGVITLALIILYHQNPEAMRFFYDGGSGSYIPIWVKISCASAISLGVLTGGFRIMKTLGGGIYKIRSVHGFSAQTSSAVIIYLSALLGFPVSTTQVVSSSIVGAGTAERANAVRWEVVGNILATWLITVPSTVVIGAGIYLLIDTICEHL</sequence>
<keyword evidence="2" id="KW-0813">Transport</keyword>
<dbReference type="Pfam" id="PF01384">
    <property type="entry name" value="PHO4"/>
    <property type="match status" value="2"/>
</dbReference>
<evidence type="ECO:0000256" key="1">
    <source>
        <dbReference type="ARBA" id="ARBA00004141"/>
    </source>
</evidence>
<evidence type="ECO:0000313" key="8">
    <source>
        <dbReference type="Proteomes" id="UP000809273"/>
    </source>
</evidence>
<protein>
    <submittedName>
        <fullName evidence="7">Inorganic phosphate transporter</fullName>
    </submittedName>
</protein>
<dbReference type="PANTHER" id="PTHR11101">
    <property type="entry name" value="PHOSPHATE TRANSPORTER"/>
    <property type="match status" value="1"/>
</dbReference>
<feature type="transmembrane region" description="Helical" evidence="6">
    <location>
        <begin position="66"/>
        <end position="86"/>
    </location>
</feature>
<comment type="subcellular location">
    <subcellularLocation>
        <location evidence="1">Membrane</location>
        <topology evidence="1">Multi-pass membrane protein</topology>
    </subcellularLocation>
</comment>
<feature type="transmembrane region" description="Helical" evidence="6">
    <location>
        <begin position="98"/>
        <end position="118"/>
    </location>
</feature>
<keyword evidence="4 6" id="KW-1133">Transmembrane helix</keyword>
<dbReference type="Proteomes" id="UP000809273">
    <property type="component" value="Unassembled WGS sequence"/>
</dbReference>
<evidence type="ECO:0000256" key="2">
    <source>
        <dbReference type="ARBA" id="ARBA00022448"/>
    </source>
</evidence>